<evidence type="ECO:0000256" key="2">
    <source>
        <dbReference type="ARBA" id="ARBA00023150"/>
    </source>
</evidence>
<dbReference type="STRING" id="553385.GCA_000591415_03138"/>
<dbReference type="PIRSF" id="PIRSF015626">
    <property type="entry name" value="FdhD"/>
    <property type="match status" value="1"/>
</dbReference>
<organism evidence="3 4">
    <name type="scientific">Cobetia crustatorum</name>
    <dbReference type="NCBI Taxonomy" id="553385"/>
    <lineage>
        <taxon>Bacteria</taxon>
        <taxon>Pseudomonadati</taxon>
        <taxon>Pseudomonadota</taxon>
        <taxon>Gammaproteobacteria</taxon>
        <taxon>Oceanospirillales</taxon>
        <taxon>Halomonadaceae</taxon>
        <taxon>Cobetia</taxon>
    </lineage>
</organism>
<proteinExistence type="predicted"/>
<name>A0A558HUT0_9GAMM</name>
<reference evidence="3 4" key="1">
    <citation type="submission" date="2019-07" db="EMBL/GenBank/DDBJ databases">
        <title>Diversity of Bacteria from Kongsfjorden, Arctic.</title>
        <authorList>
            <person name="Yu Y."/>
        </authorList>
    </citation>
    <scope>NUCLEOTIDE SEQUENCE [LARGE SCALE GENOMIC DNA]</scope>
    <source>
        <strain evidence="3 4">SM1923</strain>
    </source>
</reference>
<protein>
    <submittedName>
        <fullName evidence="3">Sufurtransferase FdhD</fullName>
    </submittedName>
</protein>
<dbReference type="OrthoDB" id="3197277at2"/>
<evidence type="ECO:0000313" key="3">
    <source>
        <dbReference type="EMBL" id="TVU72881.1"/>
    </source>
</evidence>
<dbReference type="EMBL" id="VNFH01000002">
    <property type="protein sequence ID" value="TVU72881.1"/>
    <property type="molecule type" value="Genomic_DNA"/>
</dbReference>
<dbReference type="Gene3D" id="3.40.140.10">
    <property type="entry name" value="Cytidine Deaminase, domain 2"/>
    <property type="match status" value="1"/>
</dbReference>
<dbReference type="InterPro" id="IPR016193">
    <property type="entry name" value="Cytidine_deaminase-like"/>
</dbReference>
<evidence type="ECO:0000256" key="1">
    <source>
        <dbReference type="ARBA" id="ARBA00022490"/>
    </source>
</evidence>
<dbReference type="GO" id="GO:0016783">
    <property type="term" value="F:sulfurtransferase activity"/>
    <property type="evidence" value="ECO:0007669"/>
    <property type="project" value="InterPro"/>
</dbReference>
<comment type="caution">
    <text evidence="3">The sequence shown here is derived from an EMBL/GenBank/DDBJ whole genome shotgun (WGS) entry which is preliminary data.</text>
</comment>
<evidence type="ECO:0000313" key="4">
    <source>
        <dbReference type="Proteomes" id="UP000319941"/>
    </source>
</evidence>
<dbReference type="RefSeq" id="WP_144726714.1">
    <property type="nucleotide sequence ID" value="NZ_CAWOWR010000076.1"/>
</dbReference>
<sequence length="279" mass="29707">MSDSLYQKAMSGLVSAAQPPQASYQDARDIPLRELEGPAELPVSLALNDTPMGTLLASPEALEPLALGHAFTAGWITRRDDVMAIRLSRLRHGLAVRLEVSESLARSAERHQRRESSVSSCGACGVQDEAELMAGLTRLPPRAALSPAALMRGLDRLERASRRGMHLALGLAADGALTAQGADIGRHNALDRVIGMSLDSGVWPEALLVSSRCSLELVQKTIRAHIPTLVTLAVPSRLAVETARACDLNLVCAHRGQRLELLSGHAGGHPLVQGACQPR</sequence>
<dbReference type="SUPFAM" id="SSF53927">
    <property type="entry name" value="Cytidine deaminase-like"/>
    <property type="match status" value="1"/>
</dbReference>
<keyword evidence="4" id="KW-1185">Reference proteome</keyword>
<dbReference type="Gene3D" id="3.10.20.10">
    <property type="match status" value="1"/>
</dbReference>
<keyword evidence="1" id="KW-0963">Cytoplasm</keyword>
<dbReference type="GO" id="GO:0006777">
    <property type="term" value="P:Mo-molybdopterin cofactor biosynthetic process"/>
    <property type="evidence" value="ECO:0007669"/>
    <property type="project" value="UniProtKB-KW"/>
</dbReference>
<dbReference type="Pfam" id="PF02634">
    <property type="entry name" value="FdhD-NarQ"/>
    <property type="match status" value="1"/>
</dbReference>
<dbReference type="InterPro" id="IPR003786">
    <property type="entry name" value="FdhD"/>
</dbReference>
<dbReference type="AlphaFoldDB" id="A0A558HUT0"/>
<dbReference type="PANTHER" id="PTHR30592:SF1">
    <property type="entry name" value="SULFUR CARRIER PROTEIN FDHD"/>
    <property type="match status" value="1"/>
</dbReference>
<keyword evidence="3" id="KW-0808">Transferase</keyword>
<gene>
    <name evidence="3" type="ORF">FQP86_04290</name>
</gene>
<dbReference type="Proteomes" id="UP000319941">
    <property type="component" value="Unassembled WGS sequence"/>
</dbReference>
<keyword evidence="2" id="KW-0501">Molybdenum cofactor biosynthesis</keyword>
<accession>A0A558HUT0</accession>
<dbReference type="PANTHER" id="PTHR30592">
    <property type="entry name" value="FORMATE DEHYDROGENASE"/>
    <property type="match status" value="1"/>
</dbReference>